<dbReference type="InterPro" id="IPR005532">
    <property type="entry name" value="SUMF_dom"/>
</dbReference>
<proteinExistence type="predicted"/>
<dbReference type="InterPro" id="IPR016187">
    <property type="entry name" value="CTDL_fold"/>
</dbReference>
<feature type="domain" description="Sulfatase-modifying factor enzyme-like" evidence="1">
    <location>
        <begin position="10"/>
        <end position="108"/>
    </location>
</feature>
<evidence type="ECO:0000259" key="1">
    <source>
        <dbReference type="Pfam" id="PF03781"/>
    </source>
</evidence>
<sequence length="119" mass="13066">PTPELAIYDASKLGRPAPVGCCPAGVAPCGALDMAGNVWEWTCSHGESYPAWSGQVEADFQQSKEYRSEEVVVPLRGSSWRNSSKSVRCGARFRLHPVFSLDWGVRVILSPRSHIDSDF</sequence>
<dbReference type="Pfam" id="PF03781">
    <property type="entry name" value="FGE-sulfatase"/>
    <property type="match status" value="1"/>
</dbReference>
<dbReference type="PANTHER" id="PTHR23150:SF19">
    <property type="entry name" value="FORMYLGLYCINE-GENERATING ENZYME"/>
    <property type="match status" value="1"/>
</dbReference>
<feature type="non-terminal residue" evidence="2">
    <location>
        <position position="1"/>
    </location>
</feature>
<dbReference type="SUPFAM" id="SSF56436">
    <property type="entry name" value="C-type lectin-like"/>
    <property type="match status" value="1"/>
</dbReference>
<reference evidence="3" key="1">
    <citation type="submission" date="2017-08" db="EMBL/GenBank/DDBJ databases">
        <authorList>
            <person name="Grouzdev D.S."/>
            <person name="Gaisin V.A."/>
            <person name="Rysina M.S."/>
            <person name="Gorlenko V.M."/>
        </authorList>
    </citation>
    <scope>NUCLEOTIDE SEQUENCE [LARGE SCALE GENOMIC DNA]</scope>
    <source>
        <strain evidence="3">Kir15-3F</strain>
    </source>
</reference>
<dbReference type="Gene3D" id="3.90.1580.10">
    <property type="entry name" value="paralog of FGE (formylglycine-generating enzyme)"/>
    <property type="match status" value="1"/>
</dbReference>
<dbReference type="RefSeq" id="WP_165774828.1">
    <property type="nucleotide sequence ID" value="NZ_NQWI01000153.1"/>
</dbReference>
<gene>
    <name evidence="2" type="ORF">CJ255_19700</name>
</gene>
<comment type="caution">
    <text evidence="2">The sequence shown here is derived from an EMBL/GenBank/DDBJ whole genome shotgun (WGS) entry which is preliminary data.</text>
</comment>
<dbReference type="GO" id="GO:0120147">
    <property type="term" value="F:formylglycine-generating oxidase activity"/>
    <property type="evidence" value="ECO:0007669"/>
    <property type="project" value="TreeGrafter"/>
</dbReference>
<accession>A0A2A6REL5</accession>
<dbReference type="EMBL" id="NQWI01000153">
    <property type="protein sequence ID" value="PDW01138.1"/>
    <property type="molecule type" value="Genomic_DNA"/>
</dbReference>
<dbReference type="Proteomes" id="UP000220527">
    <property type="component" value="Unassembled WGS sequence"/>
</dbReference>
<dbReference type="PANTHER" id="PTHR23150">
    <property type="entry name" value="SULFATASE MODIFYING FACTOR 1, 2"/>
    <property type="match status" value="1"/>
</dbReference>
<protein>
    <recommendedName>
        <fullName evidence="1">Sulfatase-modifying factor enzyme-like domain-containing protein</fullName>
    </recommendedName>
</protein>
<dbReference type="InterPro" id="IPR051043">
    <property type="entry name" value="Sulfatase_Mod_Factor_Kinase"/>
</dbReference>
<organism evidence="2 3">
    <name type="scientific">Candidatus Viridilinea mediisalina</name>
    <dbReference type="NCBI Taxonomy" id="2024553"/>
    <lineage>
        <taxon>Bacteria</taxon>
        <taxon>Bacillati</taxon>
        <taxon>Chloroflexota</taxon>
        <taxon>Chloroflexia</taxon>
        <taxon>Chloroflexales</taxon>
        <taxon>Chloroflexineae</taxon>
        <taxon>Oscillochloridaceae</taxon>
        <taxon>Candidatus Viridilinea</taxon>
    </lineage>
</organism>
<dbReference type="AlphaFoldDB" id="A0A2A6REL5"/>
<dbReference type="InterPro" id="IPR042095">
    <property type="entry name" value="SUMF_sf"/>
</dbReference>
<evidence type="ECO:0000313" key="3">
    <source>
        <dbReference type="Proteomes" id="UP000220527"/>
    </source>
</evidence>
<keyword evidence="3" id="KW-1185">Reference proteome</keyword>
<name>A0A2A6REL5_9CHLR</name>
<evidence type="ECO:0000313" key="2">
    <source>
        <dbReference type="EMBL" id="PDW01138.1"/>
    </source>
</evidence>